<dbReference type="VEuPathDB" id="VectorBase:HLOH_052225"/>
<name>A0A9J6GT66_HAELO</name>
<keyword evidence="2" id="KW-1185">Reference proteome</keyword>
<dbReference type="Proteomes" id="UP000821853">
    <property type="component" value="Unassembled WGS sequence"/>
</dbReference>
<dbReference type="OrthoDB" id="10072079at2759"/>
<protein>
    <submittedName>
        <fullName evidence="1">Uncharacterized protein</fullName>
    </submittedName>
</protein>
<accession>A0A9J6GT66</accession>
<dbReference type="AlphaFoldDB" id="A0A9J6GT66"/>
<proteinExistence type="predicted"/>
<organism evidence="1 2">
    <name type="scientific">Haemaphysalis longicornis</name>
    <name type="common">Bush tick</name>
    <dbReference type="NCBI Taxonomy" id="44386"/>
    <lineage>
        <taxon>Eukaryota</taxon>
        <taxon>Metazoa</taxon>
        <taxon>Ecdysozoa</taxon>
        <taxon>Arthropoda</taxon>
        <taxon>Chelicerata</taxon>
        <taxon>Arachnida</taxon>
        <taxon>Acari</taxon>
        <taxon>Parasitiformes</taxon>
        <taxon>Ixodida</taxon>
        <taxon>Ixodoidea</taxon>
        <taxon>Ixodidae</taxon>
        <taxon>Haemaphysalinae</taxon>
        <taxon>Haemaphysalis</taxon>
    </lineage>
</organism>
<gene>
    <name evidence="1" type="ORF">HPB48_008498</name>
</gene>
<sequence>MKAVALADELETELRLPRITKRQSYRCNTQALDPERFFRTSVYIPLLDNELADLKYRFNDDTFDVSEFVLFMPVPAAEYHGIRRQSKSSQADSPVVWIARKARPNKC</sequence>
<comment type="caution">
    <text evidence="1">The sequence shown here is derived from an EMBL/GenBank/DDBJ whole genome shotgun (WGS) entry which is preliminary data.</text>
</comment>
<dbReference type="EMBL" id="JABSTR010000009">
    <property type="protein sequence ID" value="KAH9378666.1"/>
    <property type="molecule type" value="Genomic_DNA"/>
</dbReference>
<evidence type="ECO:0000313" key="1">
    <source>
        <dbReference type="EMBL" id="KAH9378666.1"/>
    </source>
</evidence>
<evidence type="ECO:0000313" key="2">
    <source>
        <dbReference type="Proteomes" id="UP000821853"/>
    </source>
</evidence>
<reference evidence="1 2" key="1">
    <citation type="journal article" date="2020" name="Cell">
        <title>Large-Scale Comparative Analyses of Tick Genomes Elucidate Their Genetic Diversity and Vector Capacities.</title>
        <authorList>
            <consortium name="Tick Genome and Microbiome Consortium (TIGMIC)"/>
            <person name="Jia N."/>
            <person name="Wang J."/>
            <person name="Shi W."/>
            <person name="Du L."/>
            <person name="Sun Y."/>
            <person name="Zhan W."/>
            <person name="Jiang J.F."/>
            <person name="Wang Q."/>
            <person name="Zhang B."/>
            <person name="Ji P."/>
            <person name="Bell-Sakyi L."/>
            <person name="Cui X.M."/>
            <person name="Yuan T.T."/>
            <person name="Jiang B.G."/>
            <person name="Yang W.F."/>
            <person name="Lam T.T."/>
            <person name="Chang Q.C."/>
            <person name="Ding S.J."/>
            <person name="Wang X.J."/>
            <person name="Zhu J.G."/>
            <person name="Ruan X.D."/>
            <person name="Zhao L."/>
            <person name="Wei J.T."/>
            <person name="Ye R.Z."/>
            <person name="Que T.C."/>
            <person name="Du C.H."/>
            <person name="Zhou Y.H."/>
            <person name="Cheng J.X."/>
            <person name="Dai P.F."/>
            <person name="Guo W.B."/>
            <person name="Han X.H."/>
            <person name="Huang E.J."/>
            <person name="Li L.F."/>
            <person name="Wei W."/>
            <person name="Gao Y.C."/>
            <person name="Liu J.Z."/>
            <person name="Shao H.Z."/>
            <person name="Wang X."/>
            <person name="Wang C.C."/>
            <person name="Yang T.C."/>
            <person name="Huo Q.B."/>
            <person name="Li W."/>
            <person name="Chen H.Y."/>
            <person name="Chen S.E."/>
            <person name="Zhou L.G."/>
            <person name="Ni X.B."/>
            <person name="Tian J.H."/>
            <person name="Sheng Y."/>
            <person name="Liu T."/>
            <person name="Pan Y.S."/>
            <person name="Xia L.Y."/>
            <person name="Li J."/>
            <person name="Zhao F."/>
            <person name="Cao W.C."/>
        </authorList>
    </citation>
    <scope>NUCLEOTIDE SEQUENCE [LARGE SCALE GENOMIC DNA]</scope>
    <source>
        <strain evidence="1">HaeL-2018</strain>
    </source>
</reference>